<reference evidence="1" key="1">
    <citation type="submission" date="2023-04" db="EMBL/GenBank/DDBJ databases">
        <authorList>
            <person name="Vijverberg K."/>
            <person name="Xiong W."/>
            <person name="Schranz E."/>
        </authorList>
    </citation>
    <scope>NUCLEOTIDE SEQUENCE</scope>
</reference>
<sequence length="185" mass="21641">MADDENRYLKLEPNYGGYFIRCPFQYAEGKKFLFTDHEFLGMNFSDCVTFLERFLGDRYAKMYFLYPNKPLHNGIRKIDCDTKYAEFIHVSYAIRGGNASLFIDLFDDELEGWFVSSENEVISGDEMESGIQGQREEEVDIKNFSMDLDELGENNPECEEHCIFSKESPWKQQKPILGMRSENPK</sequence>
<proteinExistence type="predicted"/>
<dbReference type="EMBL" id="OX465079">
    <property type="protein sequence ID" value="CAI9276928.1"/>
    <property type="molecule type" value="Genomic_DNA"/>
</dbReference>
<gene>
    <name evidence="1" type="ORF">LSALG_LOCUS16884</name>
</gene>
<keyword evidence="2" id="KW-1185">Reference proteome</keyword>
<dbReference type="Proteomes" id="UP001177003">
    <property type="component" value="Chromosome 3"/>
</dbReference>
<protein>
    <submittedName>
        <fullName evidence="1">Uncharacterized protein</fullName>
    </submittedName>
</protein>
<evidence type="ECO:0000313" key="1">
    <source>
        <dbReference type="EMBL" id="CAI9276928.1"/>
    </source>
</evidence>
<organism evidence="1 2">
    <name type="scientific">Lactuca saligna</name>
    <name type="common">Willowleaf lettuce</name>
    <dbReference type="NCBI Taxonomy" id="75948"/>
    <lineage>
        <taxon>Eukaryota</taxon>
        <taxon>Viridiplantae</taxon>
        <taxon>Streptophyta</taxon>
        <taxon>Embryophyta</taxon>
        <taxon>Tracheophyta</taxon>
        <taxon>Spermatophyta</taxon>
        <taxon>Magnoliopsida</taxon>
        <taxon>eudicotyledons</taxon>
        <taxon>Gunneridae</taxon>
        <taxon>Pentapetalae</taxon>
        <taxon>asterids</taxon>
        <taxon>campanulids</taxon>
        <taxon>Asterales</taxon>
        <taxon>Asteraceae</taxon>
        <taxon>Cichorioideae</taxon>
        <taxon>Cichorieae</taxon>
        <taxon>Lactucinae</taxon>
        <taxon>Lactuca</taxon>
    </lineage>
</organism>
<name>A0AA36DZN2_LACSI</name>
<dbReference type="AlphaFoldDB" id="A0AA36DZN2"/>
<accession>A0AA36DZN2</accession>
<evidence type="ECO:0000313" key="2">
    <source>
        <dbReference type="Proteomes" id="UP001177003"/>
    </source>
</evidence>